<dbReference type="EMBL" id="FXTM01000008">
    <property type="protein sequence ID" value="SMO51129.1"/>
    <property type="molecule type" value="Genomic_DNA"/>
</dbReference>
<evidence type="ECO:0000256" key="5">
    <source>
        <dbReference type="ARBA" id="ARBA00022679"/>
    </source>
</evidence>
<accession>A0A521BVD7</accession>
<dbReference type="PROSITE" id="PS51163">
    <property type="entry name" value="YRDC"/>
    <property type="match status" value="1"/>
</dbReference>
<feature type="domain" description="YrdC-like" evidence="12">
    <location>
        <begin position="8"/>
        <end position="191"/>
    </location>
</feature>
<evidence type="ECO:0000256" key="6">
    <source>
        <dbReference type="ARBA" id="ARBA00022694"/>
    </source>
</evidence>
<protein>
    <recommendedName>
        <fullName evidence="10">L-threonylcarbamoyladenylate synthase</fullName>
        <ecNumber evidence="3">2.7.7.87</ecNumber>
    </recommendedName>
    <alternativeName>
        <fullName evidence="10">L-threonylcarbamoyladenylate synthase</fullName>
    </alternativeName>
</protein>
<evidence type="ECO:0000256" key="11">
    <source>
        <dbReference type="ARBA" id="ARBA00048366"/>
    </source>
</evidence>
<dbReference type="Pfam" id="PF01300">
    <property type="entry name" value="Sua5_yciO_yrdC"/>
    <property type="match status" value="1"/>
</dbReference>
<dbReference type="GO" id="GO:0008033">
    <property type="term" value="P:tRNA processing"/>
    <property type="evidence" value="ECO:0007669"/>
    <property type="project" value="UniProtKB-KW"/>
</dbReference>
<dbReference type="OrthoDB" id="9814580at2"/>
<evidence type="ECO:0000256" key="7">
    <source>
        <dbReference type="ARBA" id="ARBA00022695"/>
    </source>
</evidence>
<keyword evidence="4" id="KW-0963">Cytoplasm</keyword>
<keyword evidence="8" id="KW-0547">Nucleotide-binding</keyword>
<name>A0A521BVD7_9BACT</name>
<dbReference type="PANTHER" id="PTHR17490:SF16">
    <property type="entry name" value="THREONYLCARBAMOYL-AMP SYNTHASE"/>
    <property type="match status" value="1"/>
</dbReference>
<comment type="similarity">
    <text evidence="2">Belongs to the SUA5 family.</text>
</comment>
<dbReference type="RefSeq" id="WP_142934888.1">
    <property type="nucleotide sequence ID" value="NZ_FXTM01000008.1"/>
</dbReference>
<dbReference type="EC" id="2.7.7.87" evidence="3"/>
<gene>
    <name evidence="13" type="ORF">SAMN06269117_1088</name>
</gene>
<dbReference type="GO" id="GO:0005737">
    <property type="term" value="C:cytoplasm"/>
    <property type="evidence" value="ECO:0007669"/>
    <property type="project" value="UniProtKB-SubCell"/>
</dbReference>
<dbReference type="InterPro" id="IPR050156">
    <property type="entry name" value="TC-AMP_synthase_SUA5"/>
</dbReference>
<evidence type="ECO:0000256" key="2">
    <source>
        <dbReference type="ARBA" id="ARBA00007663"/>
    </source>
</evidence>
<dbReference type="GO" id="GO:0006450">
    <property type="term" value="P:regulation of translational fidelity"/>
    <property type="evidence" value="ECO:0007669"/>
    <property type="project" value="TreeGrafter"/>
</dbReference>
<dbReference type="SUPFAM" id="SSF55821">
    <property type="entry name" value="YrdC/RibB"/>
    <property type="match status" value="1"/>
</dbReference>
<sequence length="202" mass="23086">MRKLRKEIDNLPVVAEEIRKEKIVCSPTDTLYGLLGSALSEKVYRDIYRLKRRSHKKPLIVLFDSIERAEKLGVLFPKGTKEKLKSIFPERLTIVLPLNRNSPLGRVLKRENVAVRVPKDEFLLKLISETFPLFAPSANPEGEKPSESCSDCERYFDDRISLCLEGETLNLPSTLVSLLKGKPELLRDGAFPFERVKEVFSE</sequence>
<comment type="subcellular location">
    <subcellularLocation>
        <location evidence="1">Cytoplasm</location>
    </subcellularLocation>
</comment>
<comment type="catalytic activity">
    <reaction evidence="11">
        <text>L-threonine + hydrogencarbonate + ATP = L-threonylcarbamoyladenylate + diphosphate + H2O</text>
        <dbReference type="Rhea" id="RHEA:36407"/>
        <dbReference type="ChEBI" id="CHEBI:15377"/>
        <dbReference type="ChEBI" id="CHEBI:17544"/>
        <dbReference type="ChEBI" id="CHEBI:30616"/>
        <dbReference type="ChEBI" id="CHEBI:33019"/>
        <dbReference type="ChEBI" id="CHEBI:57926"/>
        <dbReference type="ChEBI" id="CHEBI:73682"/>
        <dbReference type="EC" id="2.7.7.87"/>
    </reaction>
</comment>
<evidence type="ECO:0000256" key="4">
    <source>
        <dbReference type="ARBA" id="ARBA00022490"/>
    </source>
</evidence>
<evidence type="ECO:0000256" key="9">
    <source>
        <dbReference type="ARBA" id="ARBA00022840"/>
    </source>
</evidence>
<keyword evidence="7" id="KW-0548">Nucleotidyltransferase</keyword>
<dbReference type="GO" id="GO:0000049">
    <property type="term" value="F:tRNA binding"/>
    <property type="evidence" value="ECO:0007669"/>
    <property type="project" value="TreeGrafter"/>
</dbReference>
<dbReference type="GO" id="GO:0003725">
    <property type="term" value="F:double-stranded RNA binding"/>
    <property type="evidence" value="ECO:0007669"/>
    <property type="project" value="InterPro"/>
</dbReference>
<proteinExistence type="inferred from homology"/>
<evidence type="ECO:0000256" key="8">
    <source>
        <dbReference type="ARBA" id="ARBA00022741"/>
    </source>
</evidence>
<dbReference type="InterPro" id="IPR006070">
    <property type="entry name" value="Sua5-like_dom"/>
</dbReference>
<dbReference type="AlphaFoldDB" id="A0A521BVD7"/>
<reference evidence="13 14" key="1">
    <citation type="submission" date="2017-05" db="EMBL/GenBank/DDBJ databases">
        <authorList>
            <person name="Varghese N."/>
            <person name="Submissions S."/>
        </authorList>
    </citation>
    <scope>NUCLEOTIDE SEQUENCE [LARGE SCALE GENOMIC DNA]</scope>
    <source>
        <strain evidence="13 14">DSM 16304</strain>
    </source>
</reference>
<evidence type="ECO:0000256" key="10">
    <source>
        <dbReference type="ARBA" id="ARBA00029774"/>
    </source>
</evidence>
<evidence type="ECO:0000313" key="13">
    <source>
        <dbReference type="EMBL" id="SMO51129.1"/>
    </source>
</evidence>
<keyword evidence="14" id="KW-1185">Reference proteome</keyword>
<evidence type="ECO:0000256" key="3">
    <source>
        <dbReference type="ARBA" id="ARBA00012584"/>
    </source>
</evidence>
<dbReference type="NCBIfam" id="TIGR00057">
    <property type="entry name" value="L-threonylcarbamoyladenylate synthase"/>
    <property type="match status" value="1"/>
</dbReference>
<evidence type="ECO:0000259" key="12">
    <source>
        <dbReference type="PROSITE" id="PS51163"/>
    </source>
</evidence>
<evidence type="ECO:0000256" key="1">
    <source>
        <dbReference type="ARBA" id="ARBA00004496"/>
    </source>
</evidence>
<evidence type="ECO:0000313" key="14">
    <source>
        <dbReference type="Proteomes" id="UP000317315"/>
    </source>
</evidence>
<dbReference type="Gene3D" id="3.90.870.10">
    <property type="entry name" value="DHBP synthase"/>
    <property type="match status" value="1"/>
</dbReference>
<dbReference type="GO" id="GO:0061710">
    <property type="term" value="F:L-threonylcarbamoyladenylate synthase"/>
    <property type="evidence" value="ECO:0007669"/>
    <property type="project" value="UniProtKB-EC"/>
</dbReference>
<keyword evidence="5" id="KW-0808">Transferase</keyword>
<dbReference type="InterPro" id="IPR017945">
    <property type="entry name" value="DHBP_synth_RibB-like_a/b_dom"/>
</dbReference>
<keyword evidence="6" id="KW-0819">tRNA processing</keyword>
<dbReference type="PANTHER" id="PTHR17490">
    <property type="entry name" value="SUA5"/>
    <property type="match status" value="1"/>
</dbReference>
<dbReference type="GO" id="GO:0005524">
    <property type="term" value="F:ATP binding"/>
    <property type="evidence" value="ECO:0007669"/>
    <property type="project" value="UniProtKB-KW"/>
</dbReference>
<keyword evidence="9" id="KW-0067">ATP-binding</keyword>
<dbReference type="Proteomes" id="UP000317315">
    <property type="component" value="Unassembled WGS sequence"/>
</dbReference>
<organism evidence="13 14">
    <name type="scientific">Balnearium lithotrophicum</name>
    <dbReference type="NCBI Taxonomy" id="223788"/>
    <lineage>
        <taxon>Bacteria</taxon>
        <taxon>Pseudomonadati</taxon>
        <taxon>Aquificota</taxon>
        <taxon>Aquificia</taxon>
        <taxon>Desulfurobacteriales</taxon>
        <taxon>Desulfurobacteriaceae</taxon>
        <taxon>Balnearium</taxon>
    </lineage>
</organism>